<sequence>MAKFSIGEDDDDTPLANKRPRFAEPASQSQPRSQRFVPAQPLVVAEEDEDEELIAIEDVESDSQGSKEEEDDDEDEVEAEAVEEEDDDEEDEDVGSEDGGIQFTEVQPVSKGQNRPVAVRSLHIGLSNSTAAIKSSTTAPPVFLIHCLPLSSRYFISLYIRLYISLHLLVFGIQFSSVS</sequence>
<accession>A0AA35ZQ14</accession>
<keyword evidence="3" id="KW-1185">Reference proteome</keyword>
<feature type="compositionally biased region" description="Polar residues" evidence="1">
    <location>
        <begin position="104"/>
        <end position="113"/>
    </location>
</feature>
<evidence type="ECO:0000313" key="3">
    <source>
        <dbReference type="Proteomes" id="UP001177003"/>
    </source>
</evidence>
<gene>
    <name evidence="2" type="ORF">LSALG_LOCUS35094</name>
</gene>
<name>A0AA35ZQ14_LACSI</name>
<feature type="compositionally biased region" description="Acidic residues" evidence="1">
    <location>
        <begin position="45"/>
        <end position="61"/>
    </location>
</feature>
<feature type="compositionally biased region" description="Acidic residues" evidence="1">
    <location>
        <begin position="68"/>
        <end position="96"/>
    </location>
</feature>
<proteinExistence type="predicted"/>
<protein>
    <submittedName>
        <fullName evidence="2">Uncharacterized protein</fullName>
    </submittedName>
</protein>
<feature type="region of interest" description="Disordered" evidence="1">
    <location>
        <begin position="1"/>
        <end position="114"/>
    </location>
</feature>
<dbReference type="EMBL" id="OX465084">
    <property type="protein sequence ID" value="CAI9296206.1"/>
    <property type="molecule type" value="Genomic_DNA"/>
</dbReference>
<evidence type="ECO:0000313" key="2">
    <source>
        <dbReference type="EMBL" id="CAI9296206.1"/>
    </source>
</evidence>
<dbReference type="Proteomes" id="UP001177003">
    <property type="component" value="Chromosome 8"/>
</dbReference>
<evidence type="ECO:0000256" key="1">
    <source>
        <dbReference type="SAM" id="MobiDB-lite"/>
    </source>
</evidence>
<reference evidence="2" key="1">
    <citation type="submission" date="2023-04" db="EMBL/GenBank/DDBJ databases">
        <authorList>
            <person name="Vijverberg K."/>
            <person name="Xiong W."/>
            <person name="Schranz E."/>
        </authorList>
    </citation>
    <scope>NUCLEOTIDE SEQUENCE</scope>
</reference>
<dbReference type="AlphaFoldDB" id="A0AA35ZQ14"/>
<organism evidence="2 3">
    <name type="scientific">Lactuca saligna</name>
    <name type="common">Willowleaf lettuce</name>
    <dbReference type="NCBI Taxonomy" id="75948"/>
    <lineage>
        <taxon>Eukaryota</taxon>
        <taxon>Viridiplantae</taxon>
        <taxon>Streptophyta</taxon>
        <taxon>Embryophyta</taxon>
        <taxon>Tracheophyta</taxon>
        <taxon>Spermatophyta</taxon>
        <taxon>Magnoliopsida</taxon>
        <taxon>eudicotyledons</taxon>
        <taxon>Gunneridae</taxon>
        <taxon>Pentapetalae</taxon>
        <taxon>asterids</taxon>
        <taxon>campanulids</taxon>
        <taxon>Asterales</taxon>
        <taxon>Asteraceae</taxon>
        <taxon>Cichorioideae</taxon>
        <taxon>Cichorieae</taxon>
        <taxon>Lactucinae</taxon>
        <taxon>Lactuca</taxon>
    </lineage>
</organism>